<feature type="transmembrane region" description="Helical" evidence="1">
    <location>
        <begin position="6"/>
        <end position="29"/>
    </location>
</feature>
<keyword evidence="4" id="KW-1185">Reference proteome</keyword>
<feature type="domain" description="Urease accessory protein UreH-like transmembrane" evidence="2">
    <location>
        <begin position="4"/>
        <end position="203"/>
    </location>
</feature>
<sequence>MIWTAFFMGLVGSLHCAGMCGPLTLLLPHDQKTTKFIAGRILYNLGRIGTYALLGFAVGLIGQESALFISKNALSITMGVLILLFLFLPDKWLSGFKVYQYLAGFTNKLKAGFKRNFNQNFYSGQLVFGFLNGLLPCGLVYAALAGAFIQLEVLQGAAFMALFGLGTLPMMLSISLGSGWLKKHFSGQIRKVIPVTYALLAVWLIYRGVYTHGPTLHGAEAGEMVECVTE</sequence>
<feature type="transmembrane region" description="Helical" evidence="1">
    <location>
        <begin position="157"/>
        <end position="180"/>
    </location>
</feature>
<dbReference type="EMBL" id="LGTQ01000005">
    <property type="protein sequence ID" value="KPM49163.1"/>
    <property type="molecule type" value="Genomic_DNA"/>
</dbReference>
<reference evidence="3 4" key="1">
    <citation type="submission" date="2015-07" db="EMBL/GenBank/DDBJ databases">
        <title>The draft genome sequence of Leadbetterella sp. JN14-9.</title>
        <authorList>
            <person name="Liu Y."/>
            <person name="Du J."/>
            <person name="Shao Z."/>
        </authorList>
    </citation>
    <scope>NUCLEOTIDE SEQUENCE [LARGE SCALE GENOMIC DNA]</scope>
    <source>
        <strain evidence="3 4">JN14-9</strain>
    </source>
</reference>
<dbReference type="RefSeq" id="WP_055143091.1">
    <property type="nucleotide sequence ID" value="NZ_JXSZ01000005.1"/>
</dbReference>
<evidence type="ECO:0000256" key="1">
    <source>
        <dbReference type="SAM" id="Phobius"/>
    </source>
</evidence>
<feature type="transmembrane region" description="Helical" evidence="1">
    <location>
        <begin position="126"/>
        <end position="151"/>
    </location>
</feature>
<dbReference type="PATRIC" id="fig|1605367.3.peg.1427"/>
<evidence type="ECO:0000259" key="2">
    <source>
        <dbReference type="Pfam" id="PF13386"/>
    </source>
</evidence>
<dbReference type="Pfam" id="PF13386">
    <property type="entry name" value="DsbD_2"/>
    <property type="match status" value="1"/>
</dbReference>
<organism evidence="3 4">
    <name type="scientific">Jiulongibacter sediminis</name>
    <dbReference type="NCBI Taxonomy" id="1605367"/>
    <lineage>
        <taxon>Bacteria</taxon>
        <taxon>Pseudomonadati</taxon>
        <taxon>Bacteroidota</taxon>
        <taxon>Cytophagia</taxon>
        <taxon>Cytophagales</taxon>
        <taxon>Leadbetterellaceae</taxon>
        <taxon>Jiulongibacter</taxon>
    </lineage>
</organism>
<keyword evidence="1" id="KW-1133">Transmembrane helix</keyword>
<name>A0A0P7C4A7_9BACT</name>
<keyword evidence="1" id="KW-0472">Membrane</keyword>
<dbReference type="PANTHER" id="PTHR42208">
    <property type="entry name" value="HEAVY METAL TRANSPORTER-RELATED"/>
    <property type="match status" value="1"/>
</dbReference>
<dbReference type="STRING" id="1605367.AFM12_00500"/>
<evidence type="ECO:0000313" key="3">
    <source>
        <dbReference type="EMBL" id="KPM49163.1"/>
    </source>
</evidence>
<protein>
    <recommendedName>
        <fullName evidence="2">Urease accessory protein UreH-like transmembrane domain-containing protein</fullName>
    </recommendedName>
</protein>
<dbReference type="OrthoDB" id="594443at2"/>
<feature type="transmembrane region" description="Helical" evidence="1">
    <location>
        <begin position="192"/>
        <end position="210"/>
    </location>
</feature>
<dbReference type="InterPro" id="IPR039447">
    <property type="entry name" value="UreH-like_TM_dom"/>
</dbReference>
<accession>A0A0P7C4A7</accession>
<gene>
    <name evidence="3" type="ORF">AFM12_00500</name>
</gene>
<proteinExistence type="predicted"/>
<dbReference type="PANTHER" id="PTHR42208:SF1">
    <property type="entry name" value="HEAVY METAL TRANSPORTER"/>
    <property type="match status" value="1"/>
</dbReference>
<keyword evidence="1" id="KW-0812">Transmembrane</keyword>
<evidence type="ECO:0000313" key="4">
    <source>
        <dbReference type="Proteomes" id="UP000050454"/>
    </source>
</evidence>
<comment type="caution">
    <text evidence="3">The sequence shown here is derived from an EMBL/GenBank/DDBJ whole genome shotgun (WGS) entry which is preliminary data.</text>
</comment>
<dbReference type="AlphaFoldDB" id="A0A0P7C4A7"/>
<feature type="transmembrane region" description="Helical" evidence="1">
    <location>
        <begin position="68"/>
        <end position="88"/>
    </location>
</feature>
<dbReference type="Proteomes" id="UP000050454">
    <property type="component" value="Unassembled WGS sequence"/>
</dbReference>
<feature type="transmembrane region" description="Helical" evidence="1">
    <location>
        <begin position="41"/>
        <end position="62"/>
    </location>
</feature>